<comment type="caution">
    <text evidence="1">The sequence shown here is derived from an EMBL/GenBank/DDBJ whole genome shotgun (WGS) entry which is preliminary data.</text>
</comment>
<sequence>MLEDKAMIIIAVSKYAGAYASLPGAITSARRLREWAEQADEDCNYKVLYLADHDDDDVYKKIDVQLVREKVTEFVNNNFIDRLVVYFAGHGIVRSAGDQFWLLTNAANDQREGINVEAFRRGLLKCNIGNADFAGQLCIIGDACRNTGRDAIEFYGDPILTSTANMNRRIQLDRFLSTGLGDYSFQINQIGSQSAYCLFSEVTLSALRGEVKEAIDTEDHRFKPVVTNHKLAEYLEKEVRSRAAAIGEDMEPDLLTGIRPPHNFYKKLKEPIPDVIASLQDRQLATAIRMAIHDSRPRSSNERLTAVQEGLKQTLLGWQGGPPISLSEFRQYQYLLGNGNYDYYDFLTVSDFRPNFVAVPHGSRVDVVQGRWRLEFCIAGINWYDGSPILIHQDEQWIIIPNYPNVDTVVSRNLPGDILFLRENGIWDTYLSDFSNLVGSVPLRAADAQKFADRIRVGKEEYPHQAVTAGYLYEFSNDYDNIARTAHYMAGDGFSRVRVVPFDLALLCADKIWWRKENGRFVAYANLPAIERSQPSEQEDNRPYYTRREFEARKNVRLWGIAPIFSQGWNFMQTELYLDIPDEIRLIGENMSGRSAASLTDKGLRMFLEAFDYRVVEIDPNI</sequence>
<reference evidence="1 2" key="1">
    <citation type="submission" date="2012-04" db="EMBL/GenBank/DDBJ databases">
        <authorList>
            <person name="Genoscope - CEA"/>
        </authorList>
    </citation>
    <scope>NUCLEOTIDE SEQUENCE [LARGE SCALE GENOMIC DNA]</scope>
    <source>
        <strain evidence="1 2">9809</strain>
    </source>
</reference>
<dbReference type="AlphaFoldDB" id="I4HQH4"/>
<protein>
    <recommendedName>
        <fullName evidence="3">Caspase family protein</fullName>
    </recommendedName>
</protein>
<organism evidence="1 2">
    <name type="scientific">Microcystis aeruginosa PCC 9809</name>
    <dbReference type="NCBI Taxonomy" id="1160285"/>
    <lineage>
        <taxon>Bacteria</taxon>
        <taxon>Bacillati</taxon>
        <taxon>Cyanobacteriota</taxon>
        <taxon>Cyanophyceae</taxon>
        <taxon>Oscillatoriophycideae</taxon>
        <taxon>Chroococcales</taxon>
        <taxon>Microcystaceae</taxon>
        <taxon>Microcystis</taxon>
    </lineage>
</organism>
<proteinExistence type="predicted"/>
<accession>I4HQH4</accession>
<dbReference type="RefSeq" id="WP_002796842.1">
    <property type="nucleotide sequence ID" value="NZ_HE973754.1"/>
</dbReference>
<name>I4HQH4_MICAE</name>
<dbReference type="SUPFAM" id="SSF52129">
    <property type="entry name" value="Caspase-like"/>
    <property type="match status" value="1"/>
</dbReference>
<dbReference type="EMBL" id="CAIO01000207">
    <property type="protein sequence ID" value="CCI24298.1"/>
    <property type="molecule type" value="Genomic_DNA"/>
</dbReference>
<gene>
    <name evidence="1" type="ORF">MICAH_2850023</name>
</gene>
<evidence type="ECO:0000313" key="1">
    <source>
        <dbReference type="EMBL" id="CCI24298.1"/>
    </source>
</evidence>
<dbReference type="InterPro" id="IPR029030">
    <property type="entry name" value="Caspase-like_dom_sf"/>
</dbReference>
<evidence type="ECO:0008006" key="3">
    <source>
        <dbReference type="Google" id="ProtNLM"/>
    </source>
</evidence>
<dbReference type="Proteomes" id="UP000004775">
    <property type="component" value="Unassembled WGS sequence"/>
</dbReference>
<dbReference type="HOGENOM" id="CLU_454068_0_0_3"/>
<evidence type="ECO:0000313" key="2">
    <source>
        <dbReference type="Proteomes" id="UP000004775"/>
    </source>
</evidence>
<dbReference type="Gene3D" id="3.40.50.1460">
    <property type="match status" value="1"/>
</dbReference>